<protein>
    <submittedName>
        <fullName evidence="1">Uncharacterized protein</fullName>
    </submittedName>
</protein>
<name>A0ABT6SJF9_9ACTN</name>
<keyword evidence="2" id="KW-1185">Reference proteome</keyword>
<evidence type="ECO:0000313" key="2">
    <source>
        <dbReference type="Proteomes" id="UP001223978"/>
    </source>
</evidence>
<accession>A0ABT6SJF9</accession>
<gene>
    <name evidence="1" type="ORF">QIS96_31475</name>
</gene>
<dbReference type="Proteomes" id="UP001223978">
    <property type="component" value="Unassembled WGS sequence"/>
</dbReference>
<sequence>MNRCPAHDQTPPLPPVRPFRHDAPMGICKNCTVTIGTERDRRAHHCPCCGDRLTGGCLGTRRGAARCPNCGLVDTGSREFLPEPDPLTDLLTGVLDPPAAYAAAEAVRARFGPLVAHHTAWTWQEPGIHHGHLTVHGDEIRLRVRTDSGAIEAAAPCPNEGCRGCRWARVDDPQALLALHQRGAPPNAPCDRQNKH</sequence>
<reference evidence="1 2" key="1">
    <citation type="submission" date="2023-05" db="EMBL/GenBank/DDBJ databases">
        <title>Draft genome sequence of Streptomyces sp. B-S-A6 isolated from a cave soil in Thailand.</title>
        <authorList>
            <person name="Chamroensaksri N."/>
            <person name="Muangham S."/>
        </authorList>
    </citation>
    <scope>NUCLEOTIDE SEQUENCE [LARGE SCALE GENOMIC DNA]</scope>
    <source>
        <strain evidence="1 2">B-S-A6</strain>
    </source>
</reference>
<comment type="caution">
    <text evidence="1">The sequence shown here is derived from an EMBL/GenBank/DDBJ whole genome shotgun (WGS) entry which is preliminary data.</text>
</comment>
<dbReference type="EMBL" id="JASCIQ010000044">
    <property type="protein sequence ID" value="MDI3408327.1"/>
    <property type="molecule type" value="Genomic_DNA"/>
</dbReference>
<dbReference type="RefSeq" id="WP_282546237.1">
    <property type="nucleotide sequence ID" value="NZ_JASCIQ010000044.1"/>
</dbReference>
<proteinExistence type="predicted"/>
<organism evidence="1 2">
    <name type="scientific">Streptomyces cavernicola</name>
    <dbReference type="NCBI Taxonomy" id="3043613"/>
    <lineage>
        <taxon>Bacteria</taxon>
        <taxon>Bacillati</taxon>
        <taxon>Actinomycetota</taxon>
        <taxon>Actinomycetes</taxon>
        <taxon>Kitasatosporales</taxon>
        <taxon>Streptomycetaceae</taxon>
        <taxon>Streptomyces</taxon>
    </lineage>
</organism>
<evidence type="ECO:0000313" key="1">
    <source>
        <dbReference type="EMBL" id="MDI3408327.1"/>
    </source>
</evidence>